<proteinExistence type="predicted"/>
<evidence type="ECO:0000313" key="3">
    <source>
        <dbReference type="EMBL" id="CAA9310849.1"/>
    </source>
</evidence>
<dbReference type="AlphaFoldDB" id="A0A6J4KPX2"/>
<reference evidence="3" key="1">
    <citation type="submission" date="2020-02" db="EMBL/GenBank/DDBJ databases">
        <authorList>
            <person name="Meier V. D."/>
        </authorList>
    </citation>
    <scope>NUCLEOTIDE SEQUENCE</scope>
    <source>
        <strain evidence="3">AVDCRST_MAG07</strain>
    </source>
</reference>
<dbReference type="InterPro" id="IPR055259">
    <property type="entry name" value="YkvP/CgeB_Glyco_trans-like"/>
</dbReference>
<dbReference type="EMBL" id="CADCUB010000027">
    <property type="protein sequence ID" value="CAA9310849.1"/>
    <property type="molecule type" value="Genomic_DNA"/>
</dbReference>
<evidence type="ECO:0000259" key="2">
    <source>
        <dbReference type="Pfam" id="PF13524"/>
    </source>
</evidence>
<protein>
    <recommendedName>
        <fullName evidence="2">Spore protein YkvP/CgeB glycosyl transferase-like domain-containing protein</fullName>
    </recommendedName>
</protein>
<evidence type="ECO:0000256" key="1">
    <source>
        <dbReference type="SAM" id="Coils"/>
    </source>
</evidence>
<dbReference type="Pfam" id="PF13524">
    <property type="entry name" value="Glyco_trans_1_2"/>
    <property type="match status" value="1"/>
</dbReference>
<name>A0A6J4KPX2_9ACTN</name>
<keyword evidence="1" id="KW-0175">Coiled coil</keyword>
<sequence>MHLARPADSRVLLLSQRRLQTAKHLTMVYEFEDAVRALDDVQLVAPGPAPHADTGVVARRLMNGGLSRAGLPRRSPPWTQPSMRPTTVAGHHDLFFAVFTDAHQLAHLHRLKGWRERSTRAVCFLTEVWSSAVEADADYYSLLSQFDAVYLFTPQAGPALRALGAPDPVFLPVGVDAALFAPVPRAPQRVVDLYTYGRTSPVVHRQLLDLVDSRGLSYVYDTTFQAKVPDHVEHRALMANLLQRSGASLAHRINDSGHRLIRTGGEESLSSRYFEISAAGAVVLGSRPRTPDFGACFDWPDAVVELPYDCQDVEAVLEELEGQRDRLERARRHGVRAGLLRHDWVHRWRRILEDAGMSVPDRVREREALLRSLADQVPAGSGAEQVPAHSDAA</sequence>
<feature type="coiled-coil region" evidence="1">
    <location>
        <begin position="310"/>
        <end position="337"/>
    </location>
</feature>
<feature type="domain" description="Spore protein YkvP/CgeB glycosyl transferase-like" evidence="2">
    <location>
        <begin position="230"/>
        <end position="353"/>
    </location>
</feature>
<accession>A0A6J4KPX2</accession>
<gene>
    <name evidence="3" type="ORF">AVDCRST_MAG07-576</name>
</gene>
<organism evidence="3">
    <name type="scientific">uncultured Frankineae bacterium</name>
    <dbReference type="NCBI Taxonomy" id="437475"/>
    <lineage>
        <taxon>Bacteria</taxon>
        <taxon>Bacillati</taxon>
        <taxon>Actinomycetota</taxon>
        <taxon>Actinomycetes</taxon>
        <taxon>Frankiales</taxon>
        <taxon>environmental samples</taxon>
    </lineage>
</organism>